<sequence>MRHDHIIERIGADFAAGTLEEQFKDEGPIFIIEVKSPKPVLSSSGVTVVSLTEERGHDLTLPK</sequence>
<accession>A0A0F5ZPU7</accession>
<evidence type="ECO:0000313" key="1">
    <source>
        <dbReference type="EMBL" id="KKD57771.1"/>
    </source>
</evidence>
<dbReference type="EMBL" id="JZRZ01000002">
    <property type="protein sequence ID" value="KKD57771.1"/>
    <property type="molecule type" value="Genomic_DNA"/>
</dbReference>
<dbReference type="Proteomes" id="UP000243478">
    <property type="component" value="Unassembled WGS sequence"/>
</dbReference>
<gene>
    <name evidence="1" type="ORF">VM57_00600</name>
</gene>
<name>A0A0F5ZPU7_STEMA</name>
<evidence type="ECO:0000313" key="2">
    <source>
        <dbReference type="Proteomes" id="UP000243478"/>
    </source>
</evidence>
<protein>
    <submittedName>
        <fullName evidence="1">Uncharacterized protein</fullName>
    </submittedName>
</protein>
<comment type="caution">
    <text evidence="1">The sequence shown here is derived from an EMBL/GenBank/DDBJ whole genome shotgun (WGS) entry which is preliminary data.</text>
</comment>
<proteinExistence type="predicted"/>
<dbReference type="AlphaFoldDB" id="A0A0F5ZPU7"/>
<organism evidence="1 2">
    <name type="scientific">Stenotrophomonas maltophilia</name>
    <name type="common">Pseudomonas maltophilia</name>
    <name type="synonym">Xanthomonas maltophilia</name>
    <dbReference type="NCBI Taxonomy" id="40324"/>
    <lineage>
        <taxon>Bacteria</taxon>
        <taxon>Pseudomonadati</taxon>
        <taxon>Pseudomonadota</taxon>
        <taxon>Gammaproteobacteria</taxon>
        <taxon>Lysobacterales</taxon>
        <taxon>Lysobacteraceae</taxon>
        <taxon>Stenotrophomonas</taxon>
        <taxon>Stenotrophomonas maltophilia group</taxon>
    </lineage>
</organism>
<reference evidence="1 2" key="1">
    <citation type="submission" date="2015-03" db="EMBL/GenBank/DDBJ databases">
        <title>Draft genome of Stenotrophomonas maltophila isolated from urine specimen.</title>
        <authorList>
            <person name="Murugan N."/>
            <person name="Malathi J."/>
            <person name="Umashankar V."/>
            <person name="Madhavan H."/>
        </authorList>
    </citation>
    <scope>NUCLEOTIDE SEQUENCE [LARGE SCALE GENOMIC DNA]</scope>
    <source>
        <strain evidence="1 2">JMNMN1</strain>
    </source>
</reference>